<dbReference type="PANTHER" id="PTHR23073">
    <property type="entry name" value="26S PROTEASOME REGULATORY SUBUNIT"/>
    <property type="match status" value="1"/>
</dbReference>
<evidence type="ECO:0000313" key="6">
    <source>
        <dbReference type="EMBL" id="MFD1887387.1"/>
    </source>
</evidence>
<dbReference type="Pfam" id="PF00004">
    <property type="entry name" value="AAA"/>
    <property type="match status" value="1"/>
</dbReference>
<dbReference type="InterPro" id="IPR003959">
    <property type="entry name" value="ATPase_AAA_core"/>
</dbReference>
<evidence type="ECO:0000256" key="3">
    <source>
        <dbReference type="ARBA" id="ARBA00022840"/>
    </source>
</evidence>
<organism evidence="6 7">
    <name type="scientific">Paenibacillus wenxiniae</name>
    <dbReference type="NCBI Taxonomy" id="1636843"/>
    <lineage>
        <taxon>Bacteria</taxon>
        <taxon>Bacillati</taxon>
        <taxon>Bacillota</taxon>
        <taxon>Bacilli</taxon>
        <taxon>Bacillales</taxon>
        <taxon>Paenibacillaceae</taxon>
        <taxon>Paenibacillus</taxon>
    </lineage>
</organism>
<comment type="similarity">
    <text evidence="1">Belongs to the AAA ATPase family.</text>
</comment>
<dbReference type="Gene3D" id="3.40.50.300">
    <property type="entry name" value="P-loop containing nucleotide triphosphate hydrolases"/>
    <property type="match status" value="1"/>
</dbReference>
<feature type="domain" description="AAA+ ATPase" evidence="5">
    <location>
        <begin position="516"/>
        <end position="648"/>
    </location>
</feature>
<name>A0ABW4RML8_9BACL</name>
<dbReference type="Pfam" id="PF22977">
    <property type="entry name" value="WHD"/>
    <property type="match status" value="1"/>
</dbReference>
<evidence type="ECO:0000256" key="2">
    <source>
        <dbReference type="ARBA" id="ARBA00022741"/>
    </source>
</evidence>
<sequence length="736" mass="84943">MDVTDYERNSSMMPDTDARAGFHNGLEHIGRELRRAELLVRIAMLRYPPQLAAEIEQYKGLFISDEEVELLLAQHRPAEDHDRLQQLYAEQAALEQELSQRLAHSDIRQLPLALLRERLHLNREEYICVIVLLAIELERRYEKLYAYLQDDITCKYVTPDLMLKLAATDADSEMKWLQALHPAATVSRLLLKRGAVNEQQHFLSRPLWLEPQVLRFLLGDAERYDPVQGWLDIQRPVDAPERPIVQGHIQEQLRRIVNTKSSGLHTIRYYALHGRTGSGRRHQLYYVYGRLERELVITDLNRIDTTGVEEAIYAVVREARLRGADLVFHGWESWAVHRERELQLVRGALRDYTGIIWLIGEDGAGRADISNRELWPLRDEVTIPLPDHEQTKQLWQHYARQLLPETLKLDDDHLAATFQMTPGQIRQALEWLASAYSELQEPSPEQLRELLHEACYRQIHTRLEDQATRLAGGWTWEQLILPEAQKRQLRYACDQVKHRSKVYDEWGLGKRLPYGKGLSLLFTGPPGTGKTMSARIIAAELQMELYQINLSQVVSKYIGETEKHLQAVFDEARYSSSILFFDEADALFGKRSEVSDSHDRFANMETSFLLQQMESYEGITVLATNYRQNLDDAFMRRISFIVRFPFPDAVSRKQIWLSMLPEQLPLEPGLDLDFLARTFELSGGQIKNIVVAAAFIAAAQERTLSMDMLLTAVRLELEKGGLLISPETLGMYADLW</sequence>
<proteinExistence type="inferred from homology"/>
<evidence type="ECO:0000313" key="7">
    <source>
        <dbReference type="Proteomes" id="UP001597233"/>
    </source>
</evidence>
<dbReference type="GO" id="GO:0005524">
    <property type="term" value="F:ATP binding"/>
    <property type="evidence" value="ECO:0007669"/>
    <property type="project" value="UniProtKB-KW"/>
</dbReference>
<protein>
    <submittedName>
        <fullName evidence="6">ATP-binding protein</fullName>
    </submittedName>
</protein>
<comment type="caution">
    <text evidence="6">The sequence shown here is derived from an EMBL/GenBank/DDBJ whole genome shotgun (WGS) entry which is preliminary data.</text>
</comment>
<dbReference type="CDD" id="cd19481">
    <property type="entry name" value="RecA-like_protease"/>
    <property type="match status" value="1"/>
</dbReference>
<feature type="region of interest" description="Disordered" evidence="4">
    <location>
        <begin position="1"/>
        <end position="21"/>
    </location>
</feature>
<dbReference type="InterPro" id="IPR050221">
    <property type="entry name" value="26S_Proteasome_ATPase"/>
</dbReference>
<dbReference type="InterPro" id="IPR054472">
    <property type="entry name" value="WHD"/>
</dbReference>
<dbReference type="EMBL" id="JBHUEH010000023">
    <property type="protein sequence ID" value="MFD1887387.1"/>
    <property type="molecule type" value="Genomic_DNA"/>
</dbReference>
<accession>A0ABW4RML8</accession>
<evidence type="ECO:0000259" key="5">
    <source>
        <dbReference type="SMART" id="SM00382"/>
    </source>
</evidence>
<dbReference type="Proteomes" id="UP001597233">
    <property type="component" value="Unassembled WGS sequence"/>
</dbReference>
<reference evidence="7" key="1">
    <citation type="journal article" date="2019" name="Int. J. Syst. Evol. Microbiol.">
        <title>The Global Catalogue of Microorganisms (GCM) 10K type strain sequencing project: providing services to taxonomists for standard genome sequencing and annotation.</title>
        <authorList>
            <consortium name="The Broad Institute Genomics Platform"/>
            <consortium name="The Broad Institute Genome Sequencing Center for Infectious Disease"/>
            <person name="Wu L."/>
            <person name="Ma J."/>
        </authorList>
    </citation>
    <scope>NUCLEOTIDE SEQUENCE [LARGE SCALE GENOMIC DNA]</scope>
    <source>
        <strain evidence="7">CCUG 54950</strain>
    </source>
</reference>
<evidence type="ECO:0000256" key="1">
    <source>
        <dbReference type="ARBA" id="ARBA00006914"/>
    </source>
</evidence>
<dbReference type="InterPro" id="IPR027417">
    <property type="entry name" value="P-loop_NTPase"/>
</dbReference>
<gene>
    <name evidence="6" type="ORF">ACFSC9_17975</name>
</gene>
<dbReference type="SMART" id="SM00382">
    <property type="entry name" value="AAA"/>
    <property type="match status" value="1"/>
</dbReference>
<dbReference type="InterPro" id="IPR003593">
    <property type="entry name" value="AAA+_ATPase"/>
</dbReference>
<evidence type="ECO:0000256" key="4">
    <source>
        <dbReference type="SAM" id="MobiDB-lite"/>
    </source>
</evidence>
<dbReference type="SUPFAM" id="SSF52540">
    <property type="entry name" value="P-loop containing nucleoside triphosphate hydrolases"/>
    <property type="match status" value="2"/>
</dbReference>
<keyword evidence="2" id="KW-0547">Nucleotide-binding</keyword>
<keyword evidence="7" id="KW-1185">Reference proteome</keyword>
<dbReference type="RefSeq" id="WP_347325333.1">
    <property type="nucleotide sequence ID" value="NZ_JBCGUH010000005.1"/>
</dbReference>
<keyword evidence="3 6" id="KW-0067">ATP-binding</keyword>